<feature type="region of interest" description="Disordered" evidence="1">
    <location>
        <begin position="1"/>
        <end position="28"/>
    </location>
</feature>
<name>A0A1X1X684_MYCGO</name>
<dbReference type="Gene3D" id="3.30.450.20">
    <property type="entry name" value="PAS domain"/>
    <property type="match status" value="2"/>
</dbReference>
<dbReference type="CDD" id="cd01949">
    <property type="entry name" value="GGDEF"/>
    <property type="match status" value="1"/>
</dbReference>
<dbReference type="NCBIfam" id="TIGR00229">
    <property type="entry name" value="sensory_box"/>
    <property type="match status" value="2"/>
</dbReference>
<feature type="domain" description="PAS" evidence="2">
    <location>
        <begin position="26"/>
        <end position="77"/>
    </location>
</feature>
<dbReference type="InterPro" id="IPR029787">
    <property type="entry name" value="Nucleotide_cyclase"/>
</dbReference>
<feature type="domain" description="PAS" evidence="2">
    <location>
        <begin position="157"/>
        <end position="227"/>
    </location>
</feature>
<dbReference type="InterPro" id="IPR001610">
    <property type="entry name" value="PAC"/>
</dbReference>
<dbReference type="InterPro" id="IPR000700">
    <property type="entry name" value="PAS-assoc_C"/>
</dbReference>
<dbReference type="PROSITE" id="PS50887">
    <property type="entry name" value="GGDEF"/>
    <property type="match status" value="1"/>
</dbReference>
<dbReference type="PROSITE" id="PS50112">
    <property type="entry name" value="PAS"/>
    <property type="match status" value="2"/>
</dbReference>
<dbReference type="Pfam" id="PF08447">
    <property type="entry name" value="PAS_3"/>
    <property type="match status" value="1"/>
</dbReference>
<dbReference type="EMBL" id="LQOY01000032">
    <property type="protein sequence ID" value="ORV94387.1"/>
    <property type="molecule type" value="Genomic_DNA"/>
</dbReference>
<dbReference type="PANTHER" id="PTHR44757">
    <property type="entry name" value="DIGUANYLATE CYCLASE DGCP"/>
    <property type="match status" value="1"/>
</dbReference>
<keyword evidence="6" id="KW-1185">Reference proteome</keyword>
<dbReference type="GO" id="GO:0006355">
    <property type="term" value="P:regulation of DNA-templated transcription"/>
    <property type="evidence" value="ECO:0007669"/>
    <property type="project" value="InterPro"/>
</dbReference>
<feature type="compositionally biased region" description="Polar residues" evidence="1">
    <location>
        <begin position="1"/>
        <end position="19"/>
    </location>
</feature>
<dbReference type="InterPro" id="IPR013767">
    <property type="entry name" value="PAS_fold"/>
</dbReference>
<sequence>MQFRQHQPATGSMAITFSNADDARGADGRDRQTLSSLLDAYVGLDSNGHVLEWNDAAAAMLGWTAEEAVGQPLAELVAVPDGGQSGWALQDLLDYVQTGPSPVVGNVVAQVMHAKDGTEVPVEVVVTAVRSGSKVVLHALIRDMTAVSEVRAVQCGTQTIFKAVFDDAPVGIAVVGLDGSFRWVNKALCRITGYPEQELTQLTFQDITFPGDLDSDLQEATRLLHGEISCYQMDKRYYAKDGHLIWVHLSGSMVRDAEGQPSCFIAHIEDISARKRDEELLRQQATRDPLTGVLNRARFAEELARYGALLSRHGCEDEAAVFMIDLDGLKRINDQYGHAAGDNYIKDVAQIIGRQLRLSDVFARIGGDEFAALLPHTSAEQAQKLARTLVERVRTRSPGSVTIGVSMITPGQLGSDALQRADEAMYQAKQQGGGCTCGP</sequence>
<reference evidence="5 6" key="1">
    <citation type="submission" date="2016-01" db="EMBL/GenBank/DDBJ databases">
        <title>The new phylogeny of the genus Mycobacterium.</title>
        <authorList>
            <person name="Tarcisio F."/>
            <person name="Conor M."/>
            <person name="Antonella G."/>
            <person name="Elisabetta G."/>
            <person name="Giulia F.S."/>
            <person name="Sara T."/>
            <person name="Anna F."/>
            <person name="Clotilde B."/>
            <person name="Roberto B."/>
            <person name="Veronica D.S."/>
            <person name="Fabio R."/>
            <person name="Monica P."/>
            <person name="Olivier J."/>
            <person name="Enrico T."/>
            <person name="Nicola S."/>
        </authorList>
    </citation>
    <scope>NUCLEOTIDE SEQUENCE [LARGE SCALE GENOMIC DNA]</scope>
    <source>
        <strain evidence="5 6">DSM 44160</strain>
    </source>
</reference>
<evidence type="ECO:0000313" key="5">
    <source>
        <dbReference type="EMBL" id="ORV94387.1"/>
    </source>
</evidence>
<evidence type="ECO:0000259" key="3">
    <source>
        <dbReference type="PROSITE" id="PS50113"/>
    </source>
</evidence>
<dbReference type="SMART" id="SM00091">
    <property type="entry name" value="PAS"/>
    <property type="match status" value="2"/>
</dbReference>
<evidence type="ECO:0008006" key="7">
    <source>
        <dbReference type="Google" id="ProtNLM"/>
    </source>
</evidence>
<evidence type="ECO:0000259" key="4">
    <source>
        <dbReference type="PROSITE" id="PS50887"/>
    </source>
</evidence>
<dbReference type="AlphaFoldDB" id="A0A1X1X684"/>
<dbReference type="Pfam" id="PF00989">
    <property type="entry name" value="PAS"/>
    <property type="match status" value="1"/>
</dbReference>
<dbReference type="InterPro" id="IPR035965">
    <property type="entry name" value="PAS-like_dom_sf"/>
</dbReference>
<organism evidence="5 6">
    <name type="scientific">Mycobacterium gordonae</name>
    <dbReference type="NCBI Taxonomy" id="1778"/>
    <lineage>
        <taxon>Bacteria</taxon>
        <taxon>Bacillati</taxon>
        <taxon>Actinomycetota</taxon>
        <taxon>Actinomycetes</taxon>
        <taxon>Mycobacteriales</taxon>
        <taxon>Mycobacteriaceae</taxon>
        <taxon>Mycobacterium</taxon>
    </lineage>
</organism>
<dbReference type="CDD" id="cd00130">
    <property type="entry name" value="PAS"/>
    <property type="match status" value="2"/>
</dbReference>
<dbReference type="Gene3D" id="3.30.70.270">
    <property type="match status" value="1"/>
</dbReference>
<evidence type="ECO:0000313" key="6">
    <source>
        <dbReference type="Proteomes" id="UP000193928"/>
    </source>
</evidence>
<feature type="domain" description="PAC" evidence="3">
    <location>
        <begin position="231"/>
        <end position="283"/>
    </location>
</feature>
<proteinExistence type="predicted"/>
<dbReference type="Pfam" id="PF00990">
    <property type="entry name" value="GGDEF"/>
    <property type="match status" value="1"/>
</dbReference>
<dbReference type="SUPFAM" id="SSF55785">
    <property type="entry name" value="PYP-like sensor domain (PAS domain)"/>
    <property type="match status" value="2"/>
</dbReference>
<dbReference type="InterPro" id="IPR052155">
    <property type="entry name" value="Biofilm_reg_signaling"/>
</dbReference>
<dbReference type="NCBIfam" id="TIGR00254">
    <property type="entry name" value="GGDEF"/>
    <property type="match status" value="1"/>
</dbReference>
<dbReference type="SMART" id="SM00267">
    <property type="entry name" value="GGDEF"/>
    <property type="match status" value="1"/>
</dbReference>
<dbReference type="SUPFAM" id="SSF55073">
    <property type="entry name" value="Nucleotide cyclase"/>
    <property type="match status" value="1"/>
</dbReference>
<dbReference type="InterPro" id="IPR000014">
    <property type="entry name" value="PAS"/>
</dbReference>
<dbReference type="InterPro" id="IPR000160">
    <property type="entry name" value="GGDEF_dom"/>
</dbReference>
<dbReference type="PROSITE" id="PS50113">
    <property type="entry name" value="PAC"/>
    <property type="match status" value="1"/>
</dbReference>
<dbReference type="InterPro" id="IPR043128">
    <property type="entry name" value="Rev_trsase/Diguanyl_cyclase"/>
</dbReference>
<evidence type="ECO:0000256" key="1">
    <source>
        <dbReference type="SAM" id="MobiDB-lite"/>
    </source>
</evidence>
<dbReference type="PANTHER" id="PTHR44757:SF2">
    <property type="entry name" value="BIOFILM ARCHITECTURE MAINTENANCE PROTEIN MBAA"/>
    <property type="match status" value="1"/>
</dbReference>
<dbReference type="Proteomes" id="UP000193928">
    <property type="component" value="Unassembled WGS sequence"/>
</dbReference>
<comment type="caution">
    <text evidence="5">The sequence shown here is derived from an EMBL/GenBank/DDBJ whole genome shotgun (WGS) entry which is preliminary data.</text>
</comment>
<dbReference type="SMART" id="SM00086">
    <property type="entry name" value="PAC"/>
    <property type="match status" value="2"/>
</dbReference>
<feature type="domain" description="GGDEF" evidence="4">
    <location>
        <begin position="317"/>
        <end position="439"/>
    </location>
</feature>
<evidence type="ECO:0000259" key="2">
    <source>
        <dbReference type="PROSITE" id="PS50112"/>
    </source>
</evidence>
<dbReference type="InterPro" id="IPR013655">
    <property type="entry name" value="PAS_fold_3"/>
</dbReference>
<protein>
    <recommendedName>
        <fullName evidence="7">Diguanylate cyclase</fullName>
    </recommendedName>
</protein>
<gene>
    <name evidence="5" type="ORF">AWC08_17075</name>
</gene>
<accession>A0A1X1X684</accession>